<dbReference type="Gene3D" id="3.30.420.10">
    <property type="entry name" value="Ribonuclease H-like superfamily/Ribonuclease H"/>
    <property type="match status" value="1"/>
</dbReference>
<organism evidence="2 3">
    <name type="scientific">Triplophysa rosa</name>
    <name type="common">Cave loach</name>
    <dbReference type="NCBI Taxonomy" id="992332"/>
    <lineage>
        <taxon>Eukaryota</taxon>
        <taxon>Metazoa</taxon>
        <taxon>Chordata</taxon>
        <taxon>Craniata</taxon>
        <taxon>Vertebrata</taxon>
        <taxon>Euteleostomi</taxon>
        <taxon>Actinopterygii</taxon>
        <taxon>Neopterygii</taxon>
        <taxon>Teleostei</taxon>
        <taxon>Ostariophysi</taxon>
        <taxon>Cypriniformes</taxon>
        <taxon>Nemacheilidae</taxon>
        <taxon>Triplophysa</taxon>
    </lineage>
</organism>
<dbReference type="InterPro" id="IPR003165">
    <property type="entry name" value="Piwi"/>
</dbReference>
<dbReference type="InterPro" id="IPR012337">
    <property type="entry name" value="RNaseH-like_sf"/>
</dbReference>
<accession>A0A9W7X3P0</accession>
<dbReference type="SMART" id="SM00950">
    <property type="entry name" value="Piwi"/>
    <property type="match status" value="1"/>
</dbReference>
<dbReference type="GO" id="GO:0003676">
    <property type="term" value="F:nucleic acid binding"/>
    <property type="evidence" value="ECO:0007669"/>
    <property type="project" value="InterPro"/>
</dbReference>
<sequence>MDILPTDGSHFHMNQAHSTHSLSRQSFVRLHFTADSFVNKAQVDAGFAERLKLKSSAAPTKFTTQTAIQSSSGRLLQVFSGTPIKTERPAIIVRSSCKRKHINVKLENKSSKSKTCMLDPIPTNLLKEMLPEIIDPLLRGQQIYTVIQAVHSLLYVVANSSRSASSLGFSGSLGNALVATMLTKWYSRVTFQMPHEEIINGFSVCLLAALQKYYEVNHTFPEKIVIYRDGVSDGQLKTVEQYEIPQILKCFETMPNYEPKLAFIVVQKRISTTLYSYGSDHFGTPSPGTILDHMVTNRDCVDFYLMAHSIRQGCGLPTHYITVHNTAHLTPDHLQRMTFKMCHMYWNWPGTIRVPAPCKYAHKLAFLSGQYLHSEPAIQLCEKLFFL</sequence>
<dbReference type="InterPro" id="IPR036397">
    <property type="entry name" value="RNaseH_sf"/>
</dbReference>
<dbReference type="Proteomes" id="UP001059041">
    <property type="component" value="Linkage Group LG2"/>
</dbReference>
<dbReference type="Pfam" id="PF02171">
    <property type="entry name" value="Piwi"/>
    <property type="match status" value="1"/>
</dbReference>
<dbReference type="PROSITE" id="PS50822">
    <property type="entry name" value="PIWI"/>
    <property type="match status" value="1"/>
</dbReference>
<dbReference type="FunFam" id="3.30.420.10:FF:000014">
    <property type="entry name" value="Piwi-like RNA-mediated gene silencing 1"/>
    <property type="match status" value="1"/>
</dbReference>
<dbReference type="EMBL" id="JAFHDT010000002">
    <property type="protein sequence ID" value="KAI7813123.1"/>
    <property type="molecule type" value="Genomic_DNA"/>
</dbReference>
<dbReference type="AlphaFoldDB" id="A0A9W7X3P0"/>
<comment type="caution">
    <text evidence="2">The sequence shown here is derived from an EMBL/GenBank/DDBJ whole genome shotgun (WGS) entry which is preliminary data.</text>
</comment>
<evidence type="ECO:0000313" key="2">
    <source>
        <dbReference type="EMBL" id="KAI7813123.1"/>
    </source>
</evidence>
<name>A0A9W7X3P0_TRIRA</name>
<dbReference type="PANTHER" id="PTHR22891">
    <property type="entry name" value="EUKARYOTIC TRANSLATION INITIATION FACTOR 2C"/>
    <property type="match status" value="1"/>
</dbReference>
<evidence type="ECO:0000259" key="1">
    <source>
        <dbReference type="PROSITE" id="PS50822"/>
    </source>
</evidence>
<feature type="domain" description="Piwi" evidence="1">
    <location>
        <begin position="196"/>
        <end position="373"/>
    </location>
</feature>
<reference evidence="2" key="1">
    <citation type="submission" date="2021-02" db="EMBL/GenBank/DDBJ databases">
        <title>Comparative genomics reveals that relaxation of natural selection precedes convergent phenotypic evolution of cavefish.</title>
        <authorList>
            <person name="Peng Z."/>
        </authorList>
    </citation>
    <scope>NUCLEOTIDE SEQUENCE</scope>
    <source>
        <tissue evidence="2">Muscle</tissue>
    </source>
</reference>
<protein>
    <submittedName>
        <fullName evidence="2">Piwil2 protein</fullName>
    </submittedName>
</protein>
<dbReference type="GO" id="GO:0043186">
    <property type="term" value="C:P granule"/>
    <property type="evidence" value="ECO:0007669"/>
    <property type="project" value="UniProtKB-ARBA"/>
</dbReference>
<proteinExistence type="predicted"/>
<gene>
    <name evidence="2" type="ORF">IRJ41_014402</name>
</gene>
<keyword evidence="3" id="KW-1185">Reference proteome</keyword>
<evidence type="ECO:0000313" key="3">
    <source>
        <dbReference type="Proteomes" id="UP001059041"/>
    </source>
</evidence>
<dbReference type="SUPFAM" id="SSF53098">
    <property type="entry name" value="Ribonuclease H-like"/>
    <property type="match status" value="1"/>
</dbReference>